<dbReference type="AlphaFoldDB" id="A0A1L9WZ48"/>
<dbReference type="OMA" id="VCSIHTD"/>
<dbReference type="STRING" id="690307.A0A1L9WZ48"/>
<sequence>MTIGEQMDALGAFSYLSDNAPTWIGQLSDLANHTAAKHAEYANAYKRHAAQRTRRRRNSSVCSIRTDDLNSTIANTESPSLSSAPEAREGTAITTPNTSQNQPNSNPRKRGADEAPSVDSSDGEIFVSTRHNLIIEYDGHTQKTLEEMVRNIGTARNNIRKGKMSQLRTSGYRSAMMSRGSRMSPITASLASPTSTEDELLTSIRNARRQGPPATRAPAASQASPFDAAEKQLEVVHGLCETAAYHFLRAGDCSTELVTVKQKLQSLLDLATKEVHRLKADQPHVAVVQEEKKAPTPEPLPAPTQTTRDGDHSVTKMATIEVDDGSDSVESIDLTVFRSDRIRR</sequence>
<feature type="region of interest" description="Disordered" evidence="1">
    <location>
        <begin position="72"/>
        <end position="124"/>
    </location>
</feature>
<feature type="region of interest" description="Disordered" evidence="1">
    <location>
        <begin position="289"/>
        <end position="313"/>
    </location>
</feature>
<feature type="compositionally biased region" description="Polar residues" evidence="1">
    <location>
        <begin position="72"/>
        <end position="83"/>
    </location>
</feature>
<evidence type="ECO:0000313" key="2">
    <source>
        <dbReference type="EMBL" id="OJK01349.1"/>
    </source>
</evidence>
<dbReference type="OrthoDB" id="3886346at2759"/>
<dbReference type="VEuPathDB" id="FungiDB:ASPACDRAFT_77123"/>
<evidence type="ECO:0000256" key="1">
    <source>
        <dbReference type="SAM" id="MobiDB-lite"/>
    </source>
</evidence>
<keyword evidence="3" id="KW-1185">Reference proteome</keyword>
<dbReference type="EMBL" id="KV878974">
    <property type="protein sequence ID" value="OJK01349.1"/>
    <property type="molecule type" value="Genomic_DNA"/>
</dbReference>
<evidence type="ECO:0000313" key="3">
    <source>
        <dbReference type="Proteomes" id="UP000184546"/>
    </source>
</evidence>
<accession>A0A1L9WZ48</accession>
<reference evidence="3" key="1">
    <citation type="journal article" date="2017" name="Genome Biol.">
        <title>Comparative genomics reveals high biological diversity and specific adaptations in the industrially and medically important fungal genus Aspergillus.</title>
        <authorList>
            <person name="de Vries R.P."/>
            <person name="Riley R."/>
            <person name="Wiebenga A."/>
            <person name="Aguilar-Osorio G."/>
            <person name="Amillis S."/>
            <person name="Uchima C.A."/>
            <person name="Anderluh G."/>
            <person name="Asadollahi M."/>
            <person name="Askin M."/>
            <person name="Barry K."/>
            <person name="Battaglia E."/>
            <person name="Bayram O."/>
            <person name="Benocci T."/>
            <person name="Braus-Stromeyer S.A."/>
            <person name="Caldana C."/>
            <person name="Canovas D."/>
            <person name="Cerqueira G.C."/>
            <person name="Chen F."/>
            <person name="Chen W."/>
            <person name="Choi C."/>
            <person name="Clum A."/>
            <person name="Dos Santos R.A."/>
            <person name="Damasio A.R."/>
            <person name="Diallinas G."/>
            <person name="Emri T."/>
            <person name="Fekete E."/>
            <person name="Flipphi M."/>
            <person name="Freyberg S."/>
            <person name="Gallo A."/>
            <person name="Gournas C."/>
            <person name="Habgood R."/>
            <person name="Hainaut M."/>
            <person name="Harispe M.L."/>
            <person name="Henrissat B."/>
            <person name="Hilden K.S."/>
            <person name="Hope R."/>
            <person name="Hossain A."/>
            <person name="Karabika E."/>
            <person name="Karaffa L."/>
            <person name="Karanyi Z."/>
            <person name="Krasevec N."/>
            <person name="Kuo A."/>
            <person name="Kusch H."/>
            <person name="LaButti K."/>
            <person name="Lagendijk E.L."/>
            <person name="Lapidus A."/>
            <person name="Levasseur A."/>
            <person name="Lindquist E."/>
            <person name="Lipzen A."/>
            <person name="Logrieco A.F."/>
            <person name="MacCabe A."/>
            <person name="Maekelae M.R."/>
            <person name="Malavazi I."/>
            <person name="Melin P."/>
            <person name="Meyer V."/>
            <person name="Mielnichuk N."/>
            <person name="Miskei M."/>
            <person name="Molnar A.P."/>
            <person name="Mule G."/>
            <person name="Ngan C.Y."/>
            <person name="Orejas M."/>
            <person name="Orosz E."/>
            <person name="Ouedraogo J.P."/>
            <person name="Overkamp K.M."/>
            <person name="Park H.-S."/>
            <person name="Perrone G."/>
            <person name="Piumi F."/>
            <person name="Punt P.J."/>
            <person name="Ram A.F."/>
            <person name="Ramon A."/>
            <person name="Rauscher S."/>
            <person name="Record E."/>
            <person name="Riano-Pachon D.M."/>
            <person name="Robert V."/>
            <person name="Roehrig J."/>
            <person name="Ruller R."/>
            <person name="Salamov A."/>
            <person name="Salih N.S."/>
            <person name="Samson R.A."/>
            <person name="Sandor E."/>
            <person name="Sanguinetti M."/>
            <person name="Schuetze T."/>
            <person name="Sepcic K."/>
            <person name="Shelest E."/>
            <person name="Sherlock G."/>
            <person name="Sophianopoulou V."/>
            <person name="Squina F.M."/>
            <person name="Sun H."/>
            <person name="Susca A."/>
            <person name="Todd R.B."/>
            <person name="Tsang A."/>
            <person name="Unkles S.E."/>
            <person name="van de Wiele N."/>
            <person name="van Rossen-Uffink D."/>
            <person name="Oliveira J.V."/>
            <person name="Vesth T.C."/>
            <person name="Visser J."/>
            <person name="Yu J.-H."/>
            <person name="Zhou M."/>
            <person name="Andersen M.R."/>
            <person name="Archer D.B."/>
            <person name="Baker S.E."/>
            <person name="Benoit I."/>
            <person name="Brakhage A.A."/>
            <person name="Braus G.H."/>
            <person name="Fischer R."/>
            <person name="Frisvad J.C."/>
            <person name="Goldman G.H."/>
            <person name="Houbraken J."/>
            <person name="Oakley B."/>
            <person name="Pocsi I."/>
            <person name="Scazzocchio C."/>
            <person name="Seiboth B."/>
            <person name="vanKuyk P.A."/>
            <person name="Wortman J."/>
            <person name="Dyer P.S."/>
            <person name="Grigoriev I.V."/>
        </authorList>
    </citation>
    <scope>NUCLEOTIDE SEQUENCE [LARGE SCALE GENOMIC DNA]</scope>
    <source>
        <strain evidence="3">ATCC 16872 / CBS 172.66 / WB 5094</strain>
    </source>
</reference>
<proteinExistence type="predicted"/>
<dbReference type="GeneID" id="30978694"/>
<protein>
    <submittedName>
        <fullName evidence="2">Uncharacterized protein</fullName>
    </submittedName>
</protein>
<name>A0A1L9WZ48_ASPA1</name>
<feature type="compositionally biased region" description="Low complexity" evidence="1">
    <location>
        <begin position="94"/>
        <end position="106"/>
    </location>
</feature>
<dbReference type="Proteomes" id="UP000184546">
    <property type="component" value="Unassembled WGS sequence"/>
</dbReference>
<organism evidence="2 3">
    <name type="scientific">Aspergillus aculeatus (strain ATCC 16872 / CBS 172.66 / WB 5094)</name>
    <dbReference type="NCBI Taxonomy" id="690307"/>
    <lineage>
        <taxon>Eukaryota</taxon>
        <taxon>Fungi</taxon>
        <taxon>Dikarya</taxon>
        <taxon>Ascomycota</taxon>
        <taxon>Pezizomycotina</taxon>
        <taxon>Eurotiomycetes</taxon>
        <taxon>Eurotiomycetidae</taxon>
        <taxon>Eurotiales</taxon>
        <taxon>Aspergillaceae</taxon>
        <taxon>Aspergillus</taxon>
        <taxon>Aspergillus subgen. Circumdati</taxon>
    </lineage>
</organism>
<gene>
    <name evidence="2" type="ORF">ASPACDRAFT_77123</name>
</gene>
<feature type="compositionally biased region" description="Polar residues" evidence="1">
    <location>
        <begin position="186"/>
        <end position="195"/>
    </location>
</feature>
<dbReference type="RefSeq" id="XP_020057688.1">
    <property type="nucleotide sequence ID" value="XM_020204880.1"/>
</dbReference>
<feature type="region of interest" description="Disordered" evidence="1">
    <location>
        <begin position="178"/>
        <end position="199"/>
    </location>
</feature>